<proteinExistence type="predicted"/>
<dbReference type="Proteomes" id="UP000199092">
    <property type="component" value="Chromosome I"/>
</dbReference>
<dbReference type="EMBL" id="LT629749">
    <property type="protein sequence ID" value="SDR82285.1"/>
    <property type="molecule type" value="Genomic_DNA"/>
</dbReference>
<organism evidence="2 3">
    <name type="scientific">Friedmanniella luteola</name>
    <dbReference type="NCBI Taxonomy" id="546871"/>
    <lineage>
        <taxon>Bacteria</taxon>
        <taxon>Bacillati</taxon>
        <taxon>Actinomycetota</taxon>
        <taxon>Actinomycetes</taxon>
        <taxon>Propionibacteriales</taxon>
        <taxon>Nocardioidaceae</taxon>
        <taxon>Friedmanniella</taxon>
    </lineage>
</organism>
<evidence type="ECO:0000313" key="3">
    <source>
        <dbReference type="Proteomes" id="UP000199092"/>
    </source>
</evidence>
<feature type="transmembrane region" description="Helical" evidence="1">
    <location>
        <begin position="12"/>
        <end position="37"/>
    </location>
</feature>
<feature type="transmembrane region" description="Helical" evidence="1">
    <location>
        <begin position="43"/>
        <end position="63"/>
    </location>
</feature>
<dbReference type="STRING" id="546871.SAMN04488543_0556"/>
<sequence length="77" mass="8479">MVASGWVVRQLWRLLVVTAATPAALAGLLLVVIGWLLWSTSPLLMLSTCALGVGLLVGVRLVWPDRWLAWMRLPTRS</sequence>
<gene>
    <name evidence="2" type="ORF">SAMN04488543_0556</name>
</gene>
<evidence type="ECO:0000256" key="1">
    <source>
        <dbReference type="SAM" id="Phobius"/>
    </source>
</evidence>
<keyword evidence="1" id="KW-0472">Membrane</keyword>
<protein>
    <submittedName>
        <fullName evidence="2">Uncharacterized protein</fullName>
    </submittedName>
</protein>
<keyword evidence="3" id="KW-1185">Reference proteome</keyword>
<dbReference type="AlphaFoldDB" id="A0A1H1M7A4"/>
<reference evidence="2 3" key="1">
    <citation type="submission" date="2016-10" db="EMBL/GenBank/DDBJ databases">
        <authorList>
            <person name="de Groot N.N."/>
        </authorList>
    </citation>
    <scope>NUCLEOTIDE SEQUENCE [LARGE SCALE GENOMIC DNA]</scope>
    <source>
        <strain evidence="2 3">DSM 21741</strain>
    </source>
</reference>
<keyword evidence="1" id="KW-0812">Transmembrane</keyword>
<name>A0A1H1M7A4_9ACTN</name>
<evidence type="ECO:0000313" key="2">
    <source>
        <dbReference type="EMBL" id="SDR82285.1"/>
    </source>
</evidence>
<keyword evidence="1" id="KW-1133">Transmembrane helix</keyword>
<accession>A0A1H1M7A4</accession>